<dbReference type="PANTHER" id="PTHR14728">
    <property type="entry name" value="PROTEIN AURORA BOREALIS"/>
    <property type="match status" value="1"/>
</dbReference>
<dbReference type="GO" id="GO:0019901">
    <property type="term" value="F:protein kinase binding"/>
    <property type="evidence" value="ECO:0007669"/>
    <property type="project" value="TreeGrafter"/>
</dbReference>
<evidence type="ECO:0000256" key="6">
    <source>
        <dbReference type="SAM" id="MobiDB-lite"/>
    </source>
</evidence>
<dbReference type="InterPro" id="IPR023252">
    <property type="entry name" value="Aurora_borealis_protein"/>
</dbReference>
<organism evidence="7 8">
    <name type="scientific">Trichonephila clavata</name>
    <name type="common">Joro spider</name>
    <name type="synonym">Nephila clavata</name>
    <dbReference type="NCBI Taxonomy" id="2740835"/>
    <lineage>
        <taxon>Eukaryota</taxon>
        <taxon>Metazoa</taxon>
        <taxon>Ecdysozoa</taxon>
        <taxon>Arthropoda</taxon>
        <taxon>Chelicerata</taxon>
        <taxon>Arachnida</taxon>
        <taxon>Araneae</taxon>
        <taxon>Araneomorphae</taxon>
        <taxon>Entelegynae</taxon>
        <taxon>Araneoidea</taxon>
        <taxon>Nephilidae</taxon>
        <taxon>Trichonephila</taxon>
    </lineage>
</organism>
<evidence type="ECO:0000313" key="8">
    <source>
        <dbReference type="Proteomes" id="UP000887116"/>
    </source>
</evidence>
<gene>
    <name evidence="7" type="primary">NCL1_35754</name>
    <name evidence="7" type="ORF">TNCT_35351</name>
</gene>
<dbReference type="PRINTS" id="PR02038">
    <property type="entry name" value="AURORABORA"/>
</dbReference>
<keyword evidence="3" id="KW-0132">Cell division</keyword>
<evidence type="ECO:0000256" key="5">
    <source>
        <dbReference type="ARBA" id="ARBA00023306"/>
    </source>
</evidence>
<sequence>MDKLQKISPSTSVANYAFSCTPKRTLIPGRPGTPLHIINEENDASNEKKCTPKVPRNPFDVNSEALYFPACSPSVFATFQKNKTDNGSFRWSIEHLSVLYPADIDETHIPDTWMDAEQEMKTQKAIDTFFSQNSIVPSPWSSSPKEGRSNIKSRRKTRMNVMLRDVQSCDATTQTALSIPPGIDLAQILEKYFTFNEDKDNSFKENSREEVDLSTSSLRRKLFVTEEDGKSPHLHRFENKFFYSAKKWNSPSVRMRSVHSTPASDILSSSPISPPNCSDSCNILSSPPVSPIKKDDDSQEVVQTETHINQQKTEAESCKSSNNHIFSNSVVHGPDSFMSFCTESHEANPFPSYGSEKLDAGYVTGSINSFQNTTSSVNYGFVSRITPVMELMEECELSNSACDMSYKNDYKSMGDNSVDCQKNNLPDSHNFKTYPWMPNCCSTPAQCIHSQQMTK</sequence>
<dbReference type="Pfam" id="PF15280">
    <property type="entry name" value="BORA_N"/>
    <property type="match status" value="1"/>
</dbReference>
<comment type="similarity">
    <text evidence="1">Belongs to the BORA family.</text>
</comment>
<protein>
    <recommendedName>
        <fullName evidence="2">Protein aurora borealis</fullName>
    </recommendedName>
</protein>
<evidence type="ECO:0000256" key="3">
    <source>
        <dbReference type="ARBA" id="ARBA00022618"/>
    </source>
</evidence>
<dbReference type="GO" id="GO:0060236">
    <property type="term" value="P:regulation of mitotic spindle organization"/>
    <property type="evidence" value="ECO:0007669"/>
    <property type="project" value="TreeGrafter"/>
</dbReference>
<keyword evidence="5" id="KW-0131">Cell cycle</keyword>
<dbReference type="GO" id="GO:0007088">
    <property type="term" value="P:regulation of mitotic nuclear division"/>
    <property type="evidence" value="ECO:0007669"/>
    <property type="project" value="TreeGrafter"/>
</dbReference>
<dbReference type="GO" id="GO:0005634">
    <property type="term" value="C:nucleus"/>
    <property type="evidence" value="ECO:0007669"/>
    <property type="project" value="TreeGrafter"/>
</dbReference>
<dbReference type="GO" id="GO:0051301">
    <property type="term" value="P:cell division"/>
    <property type="evidence" value="ECO:0007669"/>
    <property type="project" value="UniProtKB-KW"/>
</dbReference>
<reference evidence="7" key="1">
    <citation type="submission" date="2020-07" db="EMBL/GenBank/DDBJ databases">
        <title>Multicomponent nature underlies the extraordinary mechanical properties of spider dragline silk.</title>
        <authorList>
            <person name="Kono N."/>
            <person name="Nakamura H."/>
            <person name="Mori M."/>
            <person name="Yoshida Y."/>
            <person name="Ohtoshi R."/>
            <person name="Malay A.D."/>
            <person name="Moran D.A.P."/>
            <person name="Tomita M."/>
            <person name="Numata K."/>
            <person name="Arakawa K."/>
        </authorList>
    </citation>
    <scope>NUCLEOTIDE SEQUENCE</scope>
</reference>
<dbReference type="PANTHER" id="PTHR14728:SF2">
    <property type="entry name" value="PROTEIN AURORA BOREALIS"/>
    <property type="match status" value="1"/>
</dbReference>
<evidence type="ECO:0000256" key="1">
    <source>
        <dbReference type="ARBA" id="ARBA00010963"/>
    </source>
</evidence>
<dbReference type="Proteomes" id="UP000887116">
    <property type="component" value="Unassembled WGS sequence"/>
</dbReference>
<dbReference type="AlphaFoldDB" id="A0A8X6KEX9"/>
<accession>A0A8X6KEX9</accession>
<proteinExistence type="inferred from homology"/>
<dbReference type="EMBL" id="BMAO01030996">
    <property type="protein sequence ID" value="GFQ71629.1"/>
    <property type="molecule type" value="Genomic_DNA"/>
</dbReference>
<evidence type="ECO:0000256" key="2">
    <source>
        <dbReference type="ARBA" id="ARBA00020055"/>
    </source>
</evidence>
<name>A0A8X6KEX9_TRICU</name>
<keyword evidence="4" id="KW-0498">Mitosis</keyword>
<feature type="region of interest" description="Disordered" evidence="6">
    <location>
        <begin position="136"/>
        <end position="155"/>
    </location>
</feature>
<comment type="caution">
    <text evidence="7">The sequence shown here is derived from an EMBL/GenBank/DDBJ whole genome shotgun (WGS) entry which is preliminary data.</text>
</comment>
<evidence type="ECO:0000256" key="4">
    <source>
        <dbReference type="ARBA" id="ARBA00022776"/>
    </source>
</evidence>
<evidence type="ECO:0000313" key="7">
    <source>
        <dbReference type="EMBL" id="GFQ71629.1"/>
    </source>
</evidence>
<dbReference type="OrthoDB" id="6415170at2759"/>
<keyword evidence="8" id="KW-1185">Reference proteome</keyword>
<dbReference type="GO" id="GO:0005737">
    <property type="term" value="C:cytoplasm"/>
    <property type="evidence" value="ECO:0007669"/>
    <property type="project" value="TreeGrafter"/>
</dbReference>